<sequence length="143" mass="16686">MLQSVFKELYDQGILIFLDTDNYVTNNSCIDVNIFESRDEFLKVYTEPIEHGWIFCYTTTINEVLTTLKEDTCCLIEFGFNSDTEKKALEVGRALTNTLIKFKFMAHWDERALKEHKVSTVITIEDLPSSVQDLMEDYEVDFD</sequence>
<dbReference type="KEGG" id="vg:18501664"/>
<dbReference type="GeneID" id="16414447"/>
<name>S6DF66_9VIRU</name>
<dbReference type="Proteomes" id="UP000154968">
    <property type="component" value="Segment"/>
</dbReference>
<accession>W8W1D9</accession>
<dbReference type="RefSeq" id="YP_009010875.1">
    <property type="nucleotide sequence ID" value="NC_023615.1"/>
</dbReference>
<reference evidence="2 3" key="2">
    <citation type="submission" date="2013-03" db="EMBL/GenBank/DDBJ databases">
        <title>Genomic and evolutionary features of invertebrate iridoviruse.</title>
        <authorList>
            <person name="Piegu B."/>
            <person name="Guizard S."/>
            <person name="Bideshi D."/>
            <person name="Spears T."/>
            <person name="Federici B."/>
            <person name="Bigot Y."/>
        </authorList>
    </citation>
    <scope>NUCLEOTIDE SEQUENCE [LARGE SCALE GENOMIC DNA]</scope>
    <source>
        <strain evidence="2">IIV22Aberystwyth</strain>
    </source>
</reference>
<accession>S6DF66</accession>
<reference evidence="1 4" key="1">
    <citation type="journal article" date="2013" name="J. Gen. Virol.">
        <title>Complete genome sequence of invertebrate iridescent virus 22 isolated from a blackfly larva.</title>
        <authorList>
            <person name="Piegu B."/>
            <person name="Guizard S."/>
            <person name="Spears T."/>
            <person name="Cruaud C."/>
            <person name="Couloux A."/>
            <person name="Bideshi D.K."/>
            <person name="Federici B.A."/>
            <person name="Bigot Y."/>
        </authorList>
    </citation>
    <scope>NUCLEOTIDE SEQUENCE [LARGE SCALE GENOMIC DNA]</scope>
</reference>
<protein>
    <submittedName>
        <fullName evidence="1">Uncharacterized protein</fullName>
    </submittedName>
</protein>
<keyword evidence="4" id="KW-1185">Reference proteome</keyword>
<dbReference type="KEGG" id="vg:16414447"/>
<evidence type="ECO:0000313" key="2">
    <source>
        <dbReference type="EMBL" id="CCV01958.1"/>
    </source>
</evidence>
<dbReference type="GeneID" id="18501664"/>
<dbReference type="EMBL" id="HF920633">
    <property type="protein sequence ID" value="CCV01785.1"/>
    <property type="molecule type" value="Genomic_DNA"/>
</dbReference>
<gene>
    <name evidence="1" type="primary">108L</name>
    <name evidence="2" type="synonym">114L</name>
    <name evidence="1" type="ORF">IIV22_108L</name>
    <name evidence="2" type="ORF">IIV22A_114L</name>
</gene>
<dbReference type="RefSeq" id="YP_008357406.1">
    <property type="nucleotide sequence ID" value="NC_021901.1"/>
</dbReference>
<dbReference type="PROSITE" id="PS50007">
    <property type="entry name" value="PIPLC_X_DOMAIN"/>
    <property type="match status" value="1"/>
</dbReference>
<dbReference type="EMBL" id="HF920634">
    <property type="protein sequence ID" value="CCV01958.1"/>
    <property type="molecule type" value="Genomic_DNA"/>
</dbReference>
<evidence type="ECO:0000313" key="1">
    <source>
        <dbReference type="EMBL" id="CCV01785.1"/>
    </source>
</evidence>
<dbReference type="Proteomes" id="UP000141616">
    <property type="component" value="Segment"/>
</dbReference>
<evidence type="ECO:0000313" key="3">
    <source>
        <dbReference type="Proteomes" id="UP000141616"/>
    </source>
</evidence>
<evidence type="ECO:0000313" key="4">
    <source>
        <dbReference type="Proteomes" id="UP000154968"/>
    </source>
</evidence>
<organism evidence="1 4">
    <name type="scientific">Invertebrate iridescent virus 22</name>
    <dbReference type="NCBI Taxonomy" id="345198"/>
    <lineage>
        <taxon>Viruses</taxon>
        <taxon>Varidnaviria</taxon>
        <taxon>Bamfordvirae</taxon>
        <taxon>Nucleocytoviricota</taxon>
        <taxon>Megaviricetes</taxon>
        <taxon>Pimascovirales</taxon>
        <taxon>Pimascovirales incertae sedis</taxon>
        <taxon>Iridoviridae</taxon>
        <taxon>Betairidovirinae</taxon>
        <taxon>Chloriridovirus</taxon>
        <taxon>Chloriridovirus simulium1</taxon>
    </lineage>
</organism>
<proteinExistence type="predicted"/>